<feature type="transmembrane region" description="Helical" evidence="1">
    <location>
        <begin position="6"/>
        <end position="24"/>
    </location>
</feature>
<keyword evidence="1" id="KW-0812">Transmembrane</keyword>
<sequence length="69" mass="7467">MGVNELFCALGFAVIFECFMPMVAPARWKSALERLQQVPESTLRWIGALGVASGLALVWLLQTGTLSLG</sequence>
<dbReference type="Proteomes" id="UP001165481">
    <property type="component" value="Unassembled WGS sequence"/>
</dbReference>
<dbReference type="InterPro" id="IPR019201">
    <property type="entry name" value="DUF2065"/>
</dbReference>
<keyword evidence="1" id="KW-1133">Transmembrane helix</keyword>
<proteinExistence type="predicted"/>
<comment type="caution">
    <text evidence="2">The sequence shown here is derived from an EMBL/GenBank/DDBJ whole genome shotgun (WGS) entry which is preliminary data.</text>
</comment>
<keyword evidence="1" id="KW-0472">Membrane</keyword>
<evidence type="ECO:0000313" key="2">
    <source>
        <dbReference type="EMBL" id="MDL2059242.1"/>
    </source>
</evidence>
<gene>
    <name evidence="2" type="ORF">MUN46_004755</name>
</gene>
<dbReference type="Pfam" id="PF09838">
    <property type="entry name" value="DUF2065"/>
    <property type="match status" value="1"/>
</dbReference>
<dbReference type="EMBL" id="JAKZJU020000001">
    <property type="protein sequence ID" value="MDL2059242.1"/>
    <property type="molecule type" value="Genomic_DNA"/>
</dbReference>
<name>A0ABT7ILJ8_9BURK</name>
<keyword evidence="3" id="KW-1185">Reference proteome</keyword>
<organism evidence="2 3">
    <name type="scientific">Mesosutterella faecium</name>
    <dbReference type="NCBI Taxonomy" id="2925194"/>
    <lineage>
        <taxon>Bacteria</taxon>
        <taxon>Pseudomonadati</taxon>
        <taxon>Pseudomonadota</taxon>
        <taxon>Betaproteobacteria</taxon>
        <taxon>Burkholderiales</taxon>
        <taxon>Sutterellaceae</taxon>
        <taxon>Mesosutterella</taxon>
    </lineage>
</organism>
<accession>A0ABT7ILJ8</accession>
<feature type="transmembrane region" description="Helical" evidence="1">
    <location>
        <begin position="45"/>
        <end position="62"/>
    </location>
</feature>
<protein>
    <submittedName>
        <fullName evidence="2">DUF2065 domain-containing protein</fullName>
    </submittedName>
</protein>
<dbReference type="RefSeq" id="WP_243376152.1">
    <property type="nucleotide sequence ID" value="NZ_JAKZJU020000001.1"/>
</dbReference>
<evidence type="ECO:0000256" key="1">
    <source>
        <dbReference type="SAM" id="Phobius"/>
    </source>
</evidence>
<reference evidence="2" key="1">
    <citation type="submission" date="2023-03" db="EMBL/GenBank/DDBJ databases">
        <title>Mesosutterella sp. nov. isolated from porcine feces.</title>
        <authorList>
            <person name="Yu S."/>
        </authorList>
    </citation>
    <scope>NUCLEOTIDE SEQUENCE</scope>
    <source>
        <strain evidence="2">AGMB02718</strain>
    </source>
</reference>
<evidence type="ECO:0000313" key="3">
    <source>
        <dbReference type="Proteomes" id="UP001165481"/>
    </source>
</evidence>